<keyword evidence="2" id="KW-1133">Transmembrane helix</keyword>
<comment type="caution">
    <text evidence="3">The sequence shown here is derived from an EMBL/GenBank/DDBJ whole genome shotgun (WGS) entry which is preliminary data.</text>
</comment>
<feature type="region of interest" description="Disordered" evidence="1">
    <location>
        <begin position="222"/>
        <end position="267"/>
    </location>
</feature>
<dbReference type="GO" id="GO:0009507">
    <property type="term" value="C:chloroplast"/>
    <property type="evidence" value="ECO:0007669"/>
    <property type="project" value="TreeGrafter"/>
</dbReference>
<dbReference type="Proteomes" id="UP000737018">
    <property type="component" value="Unassembled WGS sequence"/>
</dbReference>
<dbReference type="GO" id="GO:0009658">
    <property type="term" value="P:chloroplast organization"/>
    <property type="evidence" value="ECO:0007669"/>
    <property type="project" value="TreeGrafter"/>
</dbReference>
<protein>
    <submittedName>
        <fullName evidence="3">Uncharacterized protein</fullName>
    </submittedName>
</protein>
<dbReference type="AlphaFoldDB" id="A0A8J4V8E3"/>
<name>A0A8J4V8E3_9ROSI</name>
<evidence type="ECO:0000313" key="3">
    <source>
        <dbReference type="EMBL" id="KAF3945160.1"/>
    </source>
</evidence>
<evidence type="ECO:0000313" key="4">
    <source>
        <dbReference type="Proteomes" id="UP000737018"/>
    </source>
</evidence>
<feature type="transmembrane region" description="Helical" evidence="2">
    <location>
        <begin position="272"/>
        <end position="288"/>
    </location>
</feature>
<dbReference type="InterPro" id="IPR040299">
    <property type="entry name" value="RF2K-like"/>
</dbReference>
<dbReference type="PANTHER" id="PTHR34938:SF1">
    <property type="entry name" value="PROTEIN FERTILITY RESTORER RF2, MITOCHONDRIAL"/>
    <property type="match status" value="1"/>
</dbReference>
<accession>A0A8J4V8E3</accession>
<dbReference type="GO" id="GO:0010027">
    <property type="term" value="P:thylakoid membrane organization"/>
    <property type="evidence" value="ECO:0007669"/>
    <property type="project" value="TreeGrafter"/>
</dbReference>
<sequence>MQLYEYSDLSKPLQTHLRHAQNPFRSFNNLMGNGTMNWVFELGFVNCEHGSAKGPEASDSELRSWRSSQAVFQFACSGHNNRKTTHPPALLFRSSSHYSASSGLSVHRANSEASKSHDFTQSCCGIKMLMLTANTVATQPQLLLVKTEVHNKHTGCNPLKVFMSFQHLNGKTSSLKVAEPGPLGLGAQFLTINSRRRIMHSSRTQSASVICQSALNARCGAEQTQTVTREAPTITHIPGKEKSPQLDDGGSGFPPRDDGDGGGGGGGGGGNWSGGFFFFGFLAFLGLLKDKESEGPYRDERRR</sequence>
<dbReference type="PANTHER" id="PTHR34938">
    <property type="entry name" value="PROTEIN FERTILITY RESTORER RF2, MITOCHONDRIAL"/>
    <property type="match status" value="1"/>
</dbReference>
<dbReference type="OrthoDB" id="759910at2759"/>
<proteinExistence type="predicted"/>
<keyword evidence="2" id="KW-0472">Membrane</keyword>
<evidence type="ECO:0000256" key="1">
    <source>
        <dbReference type="SAM" id="MobiDB-lite"/>
    </source>
</evidence>
<dbReference type="EMBL" id="JRKL02012488">
    <property type="protein sequence ID" value="KAF3945160.1"/>
    <property type="molecule type" value="Genomic_DNA"/>
</dbReference>
<keyword evidence="2" id="KW-0812">Transmembrane</keyword>
<gene>
    <name evidence="3" type="ORF">CMV_028445</name>
</gene>
<keyword evidence="4" id="KW-1185">Reference proteome</keyword>
<evidence type="ECO:0000256" key="2">
    <source>
        <dbReference type="SAM" id="Phobius"/>
    </source>
</evidence>
<organism evidence="3 4">
    <name type="scientific">Castanea mollissima</name>
    <name type="common">Chinese chestnut</name>
    <dbReference type="NCBI Taxonomy" id="60419"/>
    <lineage>
        <taxon>Eukaryota</taxon>
        <taxon>Viridiplantae</taxon>
        <taxon>Streptophyta</taxon>
        <taxon>Embryophyta</taxon>
        <taxon>Tracheophyta</taxon>
        <taxon>Spermatophyta</taxon>
        <taxon>Magnoliopsida</taxon>
        <taxon>eudicotyledons</taxon>
        <taxon>Gunneridae</taxon>
        <taxon>Pentapetalae</taxon>
        <taxon>rosids</taxon>
        <taxon>fabids</taxon>
        <taxon>Fagales</taxon>
        <taxon>Fagaceae</taxon>
        <taxon>Castanea</taxon>
    </lineage>
</organism>
<reference evidence="3" key="1">
    <citation type="submission" date="2020-03" db="EMBL/GenBank/DDBJ databases">
        <title>Castanea mollissima Vanexum genome sequencing.</title>
        <authorList>
            <person name="Staton M."/>
        </authorList>
    </citation>
    <scope>NUCLEOTIDE SEQUENCE</scope>
    <source>
        <tissue evidence="3">Leaf</tissue>
    </source>
</reference>